<keyword evidence="3" id="KW-1185">Reference proteome</keyword>
<evidence type="ECO:0000313" key="2">
    <source>
        <dbReference type="EMBL" id="AJW69835.1"/>
    </source>
</evidence>
<keyword evidence="1" id="KW-1133">Transmembrane helix</keyword>
<dbReference type="AlphaFoldDB" id="A0A0D5C0J5"/>
<reference evidence="2 3" key="2">
    <citation type="journal article" date="2016" name="ISME J.">
        <title>Physiological and genomic characterization of two novel marine thaumarchaeal strains indicates niche differentiation.</title>
        <authorList>
            <person name="Bayer B."/>
            <person name="Vojvoda J."/>
            <person name="Offre P."/>
            <person name="Alves R.J."/>
            <person name="Elisabeth N.H."/>
            <person name="Garcia J.A."/>
            <person name="Volland J.M."/>
            <person name="Srivastava A."/>
            <person name="Schleper C."/>
            <person name="Herndl G.J."/>
        </authorList>
    </citation>
    <scope>NUCLEOTIDE SEQUENCE [LARGE SCALE GENOMIC DNA]</scope>
    <source>
        <strain evidence="2 3">NF5</strain>
    </source>
</reference>
<sequence>MDLQSKMTVYAAIAGVFALMGGIVFYASLDNDELNQVEIELTNVELIDVNEINNQAKFNVTFLVKNPSDKTFTVSVIDYKLYGDGTLLGSGLYSTADITLPGRALFSSGAEIPLKNIFLLSNGDVNSEIYQAMIDNKITSFSAEGTIITQSSWSEAENEFKTGY</sequence>
<proteinExistence type="predicted"/>
<dbReference type="SUPFAM" id="SSF117070">
    <property type="entry name" value="LEA14-like"/>
    <property type="match status" value="1"/>
</dbReference>
<dbReference type="STRING" id="1580092.NADRNF5_0136"/>
<accession>A0A0D5C0J5</accession>
<dbReference type="Proteomes" id="UP000032408">
    <property type="component" value="Chromosome"/>
</dbReference>
<evidence type="ECO:0000256" key="1">
    <source>
        <dbReference type="SAM" id="Phobius"/>
    </source>
</evidence>
<gene>
    <name evidence="2" type="ORF">NADRNF5_0136</name>
</gene>
<organism evidence="2 3">
    <name type="scientific">Nitrosopumilus adriaticus</name>
    <dbReference type="NCBI Taxonomy" id="1580092"/>
    <lineage>
        <taxon>Archaea</taxon>
        <taxon>Nitrososphaerota</taxon>
        <taxon>Nitrososphaeria</taxon>
        <taxon>Nitrosopumilales</taxon>
        <taxon>Nitrosopumilaceae</taxon>
        <taxon>Nitrosopumilus</taxon>
    </lineage>
</organism>
<dbReference type="Gene3D" id="2.60.40.1820">
    <property type="match status" value="1"/>
</dbReference>
<feature type="transmembrane region" description="Helical" evidence="1">
    <location>
        <begin position="7"/>
        <end position="29"/>
    </location>
</feature>
<dbReference type="KEGG" id="nin:NADRNF5_0136"/>
<keyword evidence="1" id="KW-0812">Transmembrane</keyword>
<reference evidence="3" key="1">
    <citation type="submission" date="2015-03" db="EMBL/GenBank/DDBJ databases">
        <title>Characterization of two novel Thaumarchaeota isolated from the Northern Adriatic Sea.</title>
        <authorList>
            <person name="Bayer B."/>
            <person name="Vojvoda J."/>
            <person name="Offre P."/>
            <person name="Srivastava A."/>
            <person name="Elisabeth N."/>
            <person name="Garcia J.A.L."/>
            <person name="Schleper C."/>
            <person name="Herndl G.J."/>
        </authorList>
    </citation>
    <scope>NUCLEOTIDE SEQUENCE [LARGE SCALE GENOMIC DNA]</scope>
    <source>
        <strain evidence="3">NF5</strain>
    </source>
</reference>
<dbReference type="RefSeq" id="WP_237089290.1">
    <property type="nucleotide sequence ID" value="NZ_CP011070.1"/>
</dbReference>
<keyword evidence="1" id="KW-0472">Membrane</keyword>
<evidence type="ECO:0000313" key="3">
    <source>
        <dbReference type="Proteomes" id="UP000032408"/>
    </source>
</evidence>
<protein>
    <recommendedName>
        <fullName evidence="4">Water stress and hypersensitive response domain-containing protein</fullName>
    </recommendedName>
</protein>
<name>A0A0D5C0J5_9ARCH</name>
<evidence type="ECO:0008006" key="4">
    <source>
        <dbReference type="Google" id="ProtNLM"/>
    </source>
</evidence>
<dbReference type="EMBL" id="CP011070">
    <property type="protein sequence ID" value="AJW69835.1"/>
    <property type="molecule type" value="Genomic_DNA"/>
</dbReference>
<dbReference type="GeneID" id="24819393"/>
<dbReference type="HOGENOM" id="CLU_1615232_0_0_2"/>